<keyword evidence="1" id="KW-0812">Transmembrane</keyword>
<gene>
    <name evidence="2" type="ORF">AMOR_46380</name>
</gene>
<evidence type="ECO:0000313" key="3">
    <source>
        <dbReference type="Proteomes" id="UP001162891"/>
    </source>
</evidence>
<sequence length="36" mass="3932">MADSNGWRTWSLQTKLTVGVGLVLAVMLVAGFNFFT</sequence>
<reference evidence="3" key="1">
    <citation type="journal article" date="2022" name="Int. J. Syst. Evol. Microbiol.">
        <title>Anaeromyxobacter oryzae sp. nov., Anaeromyxobacter diazotrophicus sp. nov. and Anaeromyxobacter paludicola sp. nov., isolated from paddy soils.</title>
        <authorList>
            <person name="Itoh H."/>
            <person name="Xu Z."/>
            <person name="Mise K."/>
            <person name="Masuda Y."/>
            <person name="Ushijima N."/>
            <person name="Hayakawa C."/>
            <person name="Shiratori Y."/>
            <person name="Senoo K."/>
        </authorList>
    </citation>
    <scope>NUCLEOTIDE SEQUENCE [LARGE SCALE GENOMIC DNA]</scope>
    <source>
        <strain evidence="3">Red232</strain>
    </source>
</reference>
<dbReference type="EMBL" id="AP025591">
    <property type="protein sequence ID" value="BDG05642.1"/>
    <property type="molecule type" value="Genomic_DNA"/>
</dbReference>
<dbReference type="Proteomes" id="UP001162891">
    <property type="component" value="Chromosome"/>
</dbReference>
<organism evidence="2 3">
    <name type="scientific">Anaeromyxobacter oryzae</name>
    <dbReference type="NCBI Taxonomy" id="2918170"/>
    <lineage>
        <taxon>Bacteria</taxon>
        <taxon>Pseudomonadati</taxon>
        <taxon>Myxococcota</taxon>
        <taxon>Myxococcia</taxon>
        <taxon>Myxococcales</taxon>
        <taxon>Cystobacterineae</taxon>
        <taxon>Anaeromyxobacteraceae</taxon>
        <taxon>Anaeromyxobacter</taxon>
    </lineage>
</organism>
<feature type="transmembrane region" description="Helical" evidence="1">
    <location>
        <begin position="16"/>
        <end position="35"/>
    </location>
</feature>
<evidence type="ECO:0000256" key="1">
    <source>
        <dbReference type="SAM" id="Phobius"/>
    </source>
</evidence>
<keyword evidence="1" id="KW-0472">Membrane</keyword>
<evidence type="ECO:0000313" key="2">
    <source>
        <dbReference type="EMBL" id="BDG05642.1"/>
    </source>
</evidence>
<name>A0ABN6MXC7_9BACT</name>
<proteinExistence type="predicted"/>
<protein>
    <submittedName>
        <fullName evidence="2">Uncharacterized protein</fullName>
    </submittedName>
</protein>
<accession>A0ABN6MXC7</accession>
<keyword evidence="3" id="KW-1185">Reference proteome</keyword>
<keyword evidence="1" id="KW-1133">Transmembrane helix</keyword>